<reference evidence="2 3" key="1">
    <citation type="journal article" date="2012" name="J. Bacteriol.">
        <title>Draft Genome Sequence of Sinorhizobium meliloti CCNWSX0020, a Nitrogen-Fixing Symbiont with Copper Tolerance Capability Isolated from Lead-Zinc Mine Tailings.</title>
        <authorList>
            <person name="Li Z."/>
            <person name="Ma Z."/>
            <person name="Hao X."/>
            <person name="Wei G."/>
        </authorList>
    </citation>
    <scope>NUCLEOTIDE SEQUENCE [LARGE SCALE GENOMIC DNA]</scope>
    <source>
        <strain evidence="2 3">CCNWSX0020</strain>
    </source>
</reference>
<evidence type="ECO:0000313" key="2">
    <source>
        <dbReference type="EMBL" id="EHK79102.1"/>
    </source>
</evidence>
<gene>
    <name evidence="2" type="ORF">SM0020_05275</name>
</gene>
<protein>
    <submittedName>
        <fullName evidence="2">Uncharacterized protein</fullName>
    </submittedName>
</protein>
<feature type="region of interest" description="Disordered" evidence="1">
    <location>
        <begin position="1"/>
        <end position="40"/>
    </location>
</feature>
<dbReference type="EMBL" id="AGVV01000006">
    <property type="protein sequence ID" value="EHK79102.1"/>
    <property type="molecule type" value="Genomic_DNA"/>
</dbReference>
<name>H0FV57_RHIML</name>
<dbReference type="AlphaFoldDB" id="H0FV57"/>
<proteinExistence type="predicted"/>
<dbReference type="PATRIC" id="fig|1107881.3.peg.1059"/>
<organism evidence="2 3">
    <name type="scientific">Sinorhizobium meliloti CCNWSX0020</name>
    <dbReference type="NCBI Taxonomy" id="1107881"/>
    <lineage>
        <taxon>Bacteria</taxon>
        <taxon>Pseudomonadati</taxon>
        <taxon>Pseudomonadota</taxon>
        <taxon>Alphaproteobacteria</taxon>
        <taxon>Hyphomicrobiales</taxon>
        <taxon>Rhizobiaceae</taxon>
        <taxon>Sinorhizobium/Ensifer group</taxon>
        <taxon>Sinorhizobium</taxon>
    </lineage>
</organism>
<accession>H0FV57</accession>
<sequence>MDFIEHPEGIDDWDPATEEGQQPPVPPAVNASEIPTPSST</sequence>
<evidence type="ECO:0000313" key="3">
    <source>
        <dbReference type="Proteomes" id="UP000004038"/>
    </source>
</evidence>
<dbReference type="Proteomes" id="UP000004038">
    <property type="component" value="Unassembled WGS sequence"/>
</dbReference>
<evidence type="ECO:0000256" key="1">
    <source>
        <dbReference type="SAM" id="MobiDB-lite"/>
    </source>
</evidence>